<protein>
    <submittedName>
        <fullName evidence="1">Uncharacterized protein</fullName>
    </submittedName>
</protein>
<accession>A0A0F9BFU0</accession>
<comment type="caution">
    <text evidence="1">The sequence shown here is derived from an EMBL/GenBank/DDBJ whole genome shotgun (WGS) entry which is preliminary data.</text>
</comment>
<dbReference type="EMBL" id="LAZR01052292">
    <property type="protein sequence ID" value="KKK83291.1"/>
    <property type="molecule type" value="Genomic_DNA"/>
</dbReference>
<dbReference type="Pfam" id="PF03237">
    <property type="entry name" value="Terminase_6N"/>
    <property type="match status" value="1"/>
</dbReference>
<dbReference type="AlphaFoldDB" id="A0A0F9BFU0"/>
<organism evidence="1">
    <name type="scientific">marine sediment metagenome</name>
    <dbReference type="NCBI Taxonomy" id="412755"/>
    <lineage>
        <taxon>unclassified sequences</taxon>
        <taxon>metagenomes</taxon>
        <taxon>ecological metagenomes</taxon>
    </lineage>
</organism>
<dbReference type="InterPro" id="IPR027417">
    <property type="entry name" value="P-loop_NTPase"/>
</dbReference>
<gene>
    <name evidence="1" type="ORF">LCGC14_2794860</name>
</gene>
<proteinExistence type="predicted"/>
<evidence type="ECO:0000313" key="1">
    <source>
        <dbReference type="EMBL" id="KKK83291.1"/>
    </source>
</evidence>
<dbReference type="Gene3D" id="3.40.50.300">
    <property type="entry name" value="P-loop containing nucleotide triphosphate hydrolases"/>
    <property type="match status" value="1"/>
</dbReference>
<sequence length="352" mass="40046">HEYIQAKAKNEISKPATLNFLELKNGSKILCRPVGDTGDGMRGYSATMLILDEAAFIPNRAWEAIEPVISVTKGRTILLSTPQGKRGFFYKASINPNYNKEQVSARDCPRHTKKYLDQKQAELSPIAFATEYLGEFLDDYNRKFSDDWIKKVCHIDEKEQIIPKIGKNYGGFDLARMGGDSFTSEILKRINPKNIIQIDHFTRRLLLTTENENLIMEYTRKWDCTQSGIDAGAGTLGVSIYDHLMLVSDMKRRIIAMNNRSISINQEDGKQRLFNEDMHDNLRAMGERGELHLYNNDEVKASFRSVRWDLVKDAHGLHKVRITGRDTHVVEGIKRAAELALHDTSLSLWAAG</sequence>
<reference evidence="1" key="1">
    <citation type="journal article" date="2015" name="Nature">
        <title>Complex archaea that bridge the gap between prokaryotes and eukaryotes.</title>
        <authorList>
            <person name="Spang A."/>
            <person name="Saw J.H."/>
            <person name="Jorgensen S.L."/>
            <person name="Zaremba-Niedzwiedzka K."/>
            <person name="Martijn J."/>
            <person name="Lind A.E."/>
            <person name="van Eijk R."/>
            <person name="Schleper C."/>
            <person name="Guy L."/>
            <person name="Ettema T.J."/>
        </authorList>
    </citation>
    <scope>NUCLEOTIDE SEQUENCE</scope>
</reference>
<dbReference type="Gene3D" id="3.30.420.240">
    <property type="match status" value="1"/>
</dbReference>
<name>A0A0F9BFU0_9ZZZZ</name>
<feature type="non-terminal residue" evidence="1">
    <location>
        <position position="1"/>
    </location>
</feature>